<dbReference type="InParanoid" id="A0A673A4A0"/>
<evidence type="ECO:0000256" key="1">
    <source>
        <dbReference type="SAM" id="MobiDB-lite"/>
    </source>
</evidence>
<evidence type="ECO:0000313" key="3">
    <source>
        <dbReference type="Ensembl" id="ENSSORP00005023467.1"/>
    </source>
</evidence>
<name>A0A673A4A0_9TELE</name>
<feature type="region of interest" description="Disordered" evidence="1">
    <location>
        <begin position="103"/>
        <end position="123"/>
    </location>
</feature>
<proteinExistence type="predicted"/>
<dbReference type="SUPFAM" id="SSF53098">
    <property type="entry name" value="Ribonuclease H-like"/>
    <property type="match status" value="1"/>
</dbReference>
<dbReference type="GO" id="GO:0015074">
    <property type="term" value="P:DNA integration"/>
    <property type="evidence" value="ECO:0007669"/>
    <property type="project" value="InterPro"/>
</dbReference>
<dbReference type="PROSITE" id="PS50994">
    <property type="entry name" value="INTEGRASE"/>
    <property type="match status" value="1"/>
</dbReference>
<reference evidence="3" key="3">
    <citation type="submission" date="2025-09" db="UniProtKB">
        <authorList>
            <consortium name="Ensembl"/>
        </authorList>
    </citation>
    <scope>IDENTIFICATION</scope>
</reference>
<reference evidence="3" key="1">
    <citation type="submission" date="2019-06" db="EMBL/GenBank/DDBJ databases">
        <authorList>
            <consortium name="Wellcome Sanger Institute Data Sharing"/>
        </authorList>
    </citation>
    <scope>NUCLEOTIDE SEQUENCE [LARGE SCALE GENOMIC DNA]</scope>
</reference>
<dbReference type="InterPro" id="IPR001584">
    <property type="entry name" value="Integrase_cat-core"/>
</dbReference>
<protein>
    <recommendedName>
        <fullName evidence="2">Integrase catalytic domain-containing protein</fullName>
    </recommendedName>
</protein>
<evidence type="ECO:0000259" key="2">
    <source>
        <dbReference type="PROSITE" id="PS50994"/>
    </source>
</evidence>
<dbReference type="InterPro" id="IPR012337">
    <property type="entry name" value="RNaseH-like_sf"/>
</dbReference>
<dbReference type="InterPro" id="IPR036397">
    <property type="entry name" value="RNaseH_sf"/>
</dbReference>
<keyword evidence="4" id="KW-1185">Reference proteome</keyword>
<reference evidence="3" key="2">
    <citation type="submission" date="2025-08" db="UniProtKB">
        <authorList>
            <consortium name="Ensembl"/>
        </authorList>
    </citation>
    <scope>IDENTIFICATION</scope>
</reference>
<dbReference type="PANTHER" id="PTHR37984:SF5">
    <property type="entry name" value="PROTEIN NYNRIN-LIKE"/>
    <property type="match status" value="1"/>
</dbReference>
<sequence length="190" mass="21523">MDTLISDQGREFVNSVIDGLTDRLQTDHRIASAYHPQTNGQRERDNRTLKEALAKIVNEECDDWDMRIPGVLFAYHTSVHASTKVTPFEVMYGRKAKLPLDLKQPADADQTEEVASSKEEATTETLRAMDDFRKTLSSNVAENIQTAQHKNGDAMEWLKYPSSFSLQTSTEYALYIENVHDHFSVVLGVE</sequence>
<organism evidence="3 4">
    <name type="scientific">Sphaeramia orbicularis</name>
    <name type="common">orbiculate cardinalfish</name>
    <dbReference type="NCBI Taxonomy" id="375764"/>
    <lineage>
        <taxon>Eukaryota</taxon>
        <taxon>Metazoa</taxon>
        <taxon>Chordata</taxon>
        <taxon>Craniata</taxon>
        <taxon>Vertebrata</taxon>
        <taxon>Euteleostomi</taxon>
        <taxon>Actinopterygii</taxon>
        <taxon>Neopterygii</taxon>
        <taxon>Teleostei</taxon>
        <taxon>Neoteleostei</taxon>
        <taxon>Acanthomorphata</taxon>
        <taxon>Gobiaria</taxon>
        <taxon>Kurtiformes</taxon>
        <taxon>Apogonoidei</taxon>
        <taxon>Apogonidae</taxon>
        <taxon>Apogoninae</taxon>
        <taxon>Sphaeramia</taxon>
    </lineage>
</organism>
<dbReference type="Proteomes" id="UP000472271">
    <property type="component" value="Chromosome 16"/>
</dbReference>
<dbReference type="AlphaFoldDB" id="A0A673A4A0"/>
<evidence type="ECO:0000313" key="4">
    <source>
        <dbReference type="Proteomes" id="UP000472271"/>
    </source>
</evidence>
<dbReference type="Gene3D" id="3.30.420.10">
    <property type="entry name" value="Ribonuclease H-like superfamily/Ribonuclease H"/>
    <property type="match status" value="1"/>
</dbReference>
<dbReference type="InterPro" id="IPR050951">
    <property type="entry name" value="Retrovirus_Pol_polyprotein"/>
</dbReference>
<dbReference type="Ensembl" id="ENSSORT00005024146.1">
    <property type="protein sequence ID" value="ENSSORP00005023467.1"/>
    <property type="gene ID" value="ENSSORG00005011363.1"/>
</dbReference>
<dbReference type="PANTHER" id="PTHR37984">
    <property type="entry name" value="PROTEIN CBG26694"/>
    <property type="match status" value="1"/>
</dbReference>
<feature type="domain" description="Integrase catalytic" evidence="2">
    <location>
        <begin position="1"/>
        <end position="95"/>
    </location>
</feature>
<dbReference type="GO" id="GO:0003676">
    <property type="term" value="F:nucleic acid binding"/>
    <property type="evidence" value="ECO:0007669"/>
    <property type="project" value="InterPro"/>
</dbReference>
<accession>A0A673A4A0</accession>